<evidence type="ECO:0000259" key="2">
    <source>
        <dbReference type="Pfam" id="PF14504"/>
    </source>
</evidence>
<dbReference type="InterPro" id="IPR029410">
    <property type="entry name" value="CAP_assoc"/>
</dbReference>
<evidence type="ECO:0000259" key="1">
    <source>
        <dbReference type="Pfam" id="PF00188"/>
    </source>
</evidence>
<dbReference type="PANTHER" id="PTHR31157">
    <property type="entry name" value="SCP DOMAIN-CONTAINING PROTEIN"/>
    <property type="match status" value="1"/>
</dbReference>
<dbReference type="EMBL" id="CCDP010000001">
    <property type="protein sequence ID" value="CDQ40231.1"/>
    <property type="molecule type" value="Genomic_DNA"/>
</dbReference>
<proteinExistence type="predicted"/>
<dbReference type="InterPro" id="IPR014044">
    <property type="entry name" value="CAP_dom"/>
</dbReference>
<keyword evidence="4" id="KW-1185">Reference proteome</keyword>
<comment type="caution">
    <text evidence="3">The sequence shown here is derived from an EMBL/GenBank/DDBJ whole genome shotgun (WGS) entry which is preliminary data.</text>
</comment>
<dbReference type="Pfam" id="PF00188">
    <property type="entry name" value="CAP"/>
    <property type="match status" value="1"/>
</dbReference>
<accession>A0A024QE36</accession>
<dbReference type="Pfam" id="PF14504">
    <property type="entry name" value="CAP_assoc_N"/>
    <property type="match status" value="1"/>
</dbReference>
<feature type="domain" description="CAP-associated" evidence="2">
    <location>
        <begin position="69"/>
        <end position="208"/>
    </location>
</feature>
<evidence type="ECO:0000313" key="3">
    <source>
        <dbReference type="EMBL" id="CDQ40231.1"/>
    </source>
</evidence>
<gene>
    <name evidence="3" type="ORF">BN990_02551</name>
</gene>
<reference evidence="4" key="2">
    <citation type="submission" date="2014-05" db="EMBL/GenBank/DDBJ databases">
        <title>Draft genome sequence of Virgibacillus massiliensis Vm-5.</title>
        <authorList>
            <person name="Khelaifia S."/>
            <person name="Croce O."/>
            <person name="Lagier J.C."/>
            <person name="Raoult D."/>
        </authorList>
    </citation>
    <scope>NUCLEOTIDE SEQUENCE [LARGE SCALE GENOMIC DNA]</scope>
    <source>
        <strain evidence="4">Vm-5</strain>
    </source>
</reference>
<dbReference type="eggNOG" id="COG2340">
    <property type="taxonomic scope" value="Bacteria"/>
</dbReference>
<dbReference type="AlphaFoldDB" id="A0A024QE36"/>
<name>A0A024QE36_9BACI</name>
<dbReference type="OrthoDB" id="9783944at2"/>
<organism evidence="3 4">
    <name type="scientific">Virgibacillus massiliensis</name>
    <dbReference type="NCBI Taxonomy" id="1462526"/>
    <lineage>
        <taxon>Bacteria</taxon>
        <taxon>Bacillati</taxon>
        <taxon>Bacillota</taxon>
        <taxon>Bacilli</taxon>
        <taxon>Bacillales</taxon>
        <taxon>Bacillaceae</taxon>
        <taxon>Virgibacillus</taxon>
    </lineage>
</organism>
<dbReference type="Proteomes" id="UP000028875">
    <property type="component" value="Unassembled WGS sequence"/>
</dbReference>
<evidence type="ECO:0000313" key="4">
    <source>
        <dbReference type="Proteomes" id="UP000028875"/>
    </source>
</evidence>
<sequence>MRFIRNLILLSLVAVVGFYFLERNDVSPEATIESISQTVKEKKQMLESKVVPEREEEVPLEGELFQWFGKSSDDLEQQLGDPNRKDPSAYGYTWWVYTDQSEQYVQFGVQNGEIKTIYATGNQLNMKPVSIGDSYEEIGKEFSFTEEVNYRNGLASYTFKLKEEDQNMRPLVKISDSIFMQLYFDTFTNKLSSVRVLDADTLLKHQPYELQYRGDMPSKPDLSNEEWQKVEEGMEKQIFDITNVMRNQYEKDQLKWEASVGEVAFLHSKDMENNNYFSHSSQDGRGLKERLDAGDVSFTSAGENIAAQYPDAAAAMEGWLNSEGHREALLSDKFTHLGVGVYRLYYTQNFLAKPF</sequence>
<dbReference type="PANTHER" id="PTHR31157:SF26">
    <property type="entry name" value="SCP-LIKE EXTRACELLULAR PROTEIN"/>
    <property type="match status" value="1"/>
</dbReference>
<dbReference type="RefSeq" id="WP_021291694.1">
    <property type="nucleotide sequence ID" value="NZ_BNER01000004.1"/>
</dbReference>
<dbReference type="Gene3D" id="3.40.33.10">
    <property type="entry name" value="CAP"/>
    <property type="match status" value="1"/>
</dbReference>
<dbReference type="SUPFAM" id="SSF55797">
    <property type="entry name" value="PR-1-like"/>
    <property type="match status" value="1"/>
</dbReference>
<reference evidence="3 4" key="1">
    <citation type="submission" date="2014-03" db="EMBL/GenBank/DDBJ databases">
        <authorList>
            <person name="Urmite Genomes U."/>
        </authorList>
    </citation>
    <scope>NUCLEOTIDE SEQUENCE [LARGE SCALE GENOMIC DNA]</scope>
    <source>
        <strain evidence="3 4">Vm-5</strain>
    </source>
</reference>
<dbReference type="CDD" id="cd05379">
    <property type="entry name" value="CAP_bacterial"/>
    <property type="match status" value="1"/>
</dbReference>
<dbReference type="STRING" id="1462526.BN990_02551"/>
<protein>
    <submittedName>
        <fullName evidence="3">Cysteine-rich secretory protein family protein</fullName>
    </submittedName>
</protein>
<feature type="domain" description="SCP" evidence="1">
    <location>
        <begin position="240"/>
        <end position="348"/>
    </location>
</feature>
<dbReference type="InterPro" id="IPR035940">
    <property type="entry name" value="CAP_sf"/>
</dbReference>